<keyword evidence="1" id="KW-0611">Plant defense</keyword>
<dbReference type="PANTHER" id="PTHR33453:SF10">
    <property type="entry name" value="RRNA N-GLYCOSYLASE"/>
    <property type="match status" value="1"/>
</dbReference>
<organism evidence="3 4">
    <name type="scientific">Panicum virgatum</name>
    <name type="common">Blackwell switchgrass</name>
    <dbReference type="NCBI Taxonomy" id="38727"/>
    <lineage>
        <taxon>Eukaryota</taxon>
        <taxon>Viridiplantae</taxon>
        <taxon>Streptophyta</taxon>
        <taxon>Embryophyta</taxon>
        <taxon>Tracheophyta</taxon>
        <taxon>Spermatophyta</taxon>
        <taxon>Magnoliopsida</taxon>
        <taxon>Liliopsida</taxon>
        <taxon>Poales</taxon>
        <taxon>Poaceae</taxon>
        <taxon>PACMAD clade</taxon>
        <taxon>Panicoideae</taxon>
        <taxon>Panicodae</taxon>
        <taxon>Paniceae</taxon>
        <taxon>Panicinae</taxon>
        <taxon>Panicum</taxon>
        <taxon>Panicum sect. Hiantes</taxon>
    </lineage>
</organism>
<dbReference type="AlphaFoldDB" id="A0A8T0MLC1"/>
<evidence type="ECO:0000256" key="2">
    <source>
        <dbReference type="SAM" id="Phobius"/>
    </source>
</evidence>
<dbReference type="GO" id="GO:0006952">
    <property type="term" value="P:defense response"/>
    <property type="evidence" value="ECO:0007669"/>
    <property type="project" value="UniProtKB-KW"/>
</dbReference>
<sequence length="280" mass="31053">MSTQCLPFLRPRPARGTAAVVAAPLLILVLAVASTVFLAEAGYHYWKIYLLYLLLRLWVPVFQTVYEAIDVHLAFYNLCTRPHRELFDALRRTLCDNPPILEFEGHRYLSIKDAEDGTPPARTIKLHLAGCSDEDRVTLALSDADAGVMAFADGAGLWHAFPGFEPFFPNSTTLPFNASYDHLIGGHQNLPAVPLGRASALEAIRALSRPGATPEPGAEAAALVRLLMVMTSESLRWKPIREAFSGDWESETFITTEQAELVPRWVDLSYLVFRWEATGA</sequence>
<dbReference type="Gene3D" id="3.40.420.10">
    <property type="entry name" value="Ricin (A subunit), domain 1"/>
    <property type="match status" value="1"/>
</dbReference>
<accession>A0A8T0MLC1</accession>
<gene>
    <name evidence="3" type="ORF">PVAP13_9NG156500</name>
</gene>
<dbReference type="InterPro" id="IPR016138">
    <property type="entry name" value="Ribosome_inactivat_prot_sub1"/>
</dbReference>
<dbReference type="InterPro" id="IPR036041">
    <property type="entry name" value="Ribosome-inact_prot_sf"/>
</dbReference>
<proteinExistence type="inferred from homology"/>
<keyword evidence="2" id="KW-1133">Transmembrane helix</keyword>
<dbReference type="SUPFAM" id="SSF56371">
    <property type="entry name" value="Ribosome inactivating proteins (RIP)"/>
    <property type="match status" value="1"/>
</dbReference>
<name>A0A8T0MLC1_PANVG</name>
<evidence type="ECO:0000313" key="3">
    <source>
        <dbReference type="EMBL" id="KAG2536089.1"/>
    </source>
</evidence>
<dbReference type="InterPro" id="IPR001574">
    <property type="entry name" value="Ribosome_inactivat_prot"/>
</dbReference>
<dbReference type="EMBL" id="CM029054">
    <property type="protein sequence ID" value="KAG2536089.1"/>
    <property type="molecule type" value="Genomic_DNA"/>
</dbReference>
<keyword evidence="2" id="KW-0812">Transmembrane</keyword>
<dbReference type="Pfam" id="PF00161">
    <property type="entry name" value="RIP"/>
    <property type="match status" value="1"/>
</dbReference>
<dbReference type="Proteomes" id="UP000823388">
    <property type="component" value="Chromosome 9N"/>
</dbReference>
<comment type="catalytic activity">
    <reaction evidence="1">
        <text>Endohydrolysis of the N-glycosidic bond at one specific adenosine on the 28S rRNA.</text>
        <dbReference type="EC" id="3.2.2.22"/>
    </reaction>
</comment>
<dbReference type="GO" id="GO:0030598">
    <property type="term" value="F:rRNA N-glycosylase activity"/>
    <property type="evidence" value="ECO:0007669"/>
    <property type="project" value="UniProtKB-EC"/>
</dbReference>
<keyword evidence="2" id="KW-0472">Membrane</keyword>
<evidence type="ECO:0000256" key="1">
    <source>
        <dbReference type="RuleBase" id="RU004915"/>
    </source>
</evidence>
<dbReference type="GO" id="GO:0017148">
    <property type="term" value="P:negative regulation of translation"/>
    <property type="evidence" value="ECO:0007669"/>
    <property type="project" value="UniProtKB-KW"/>
</dbReference>
<comment type="similarity">
    <text evidence="1">Belongs to the ribosome-inactivating protein family.</text>
</comment>
<dbReference type="PANTHER" id="PTHR33453">
    <property type="match status" value="1"/>
</dbReference>
<evidence type="ECO:0000313" key="4">
    <source>
        <dbReference type="Proteomes" id="UP000823388"/>
    </source>
</evidence>
<protein>
    <recommendedName>
        <fullName evidence="1">rRNA N-glycosylase</fullName>
        <ecNumber evidence="1">3.2.2.22</ecNumber>
    </recommendedName>
</protein>
<keyword evidence="4" id="KW-1185">Reference proteome</keyword>
<comment type="caution">
    <text evidence="3">The sequence shown here is derived from an EMBL/GenBank/DDBJ whole genome shotgun (WGS) entry which is preliminary data.</text>
</comment>
<dbReference type="EC" id="3.2.2.22" evidence="1"/>
<keyword evidence="1" id="KW-0378">Hydrolase</keyword>
<feature type="transmembrane region" description="Helical" evidence="2">
    <location>
        <begin position="16"/>
        <end position="38"/>
    </location>
</feature>
<keyword evidence="1" id="KW-0652">Protein synthesis inhibitor</keyword>
<reference evidence="3" key="1">
    <citation type="submission" date="2020-05" db="EMBL/GenBank/DDBJ databases">
        <title>WGS assembly of Panicum virgatum.</title>
        <authorList>
            <person name="Lovell J.T."/>
            <person name="Jenkins J."/>
            <person name="Shu S."/>
            <person name="Juenger T.E."/>
            <person name="Schmutz J."/>
        </authorList>
    </citation>
    <scope>NUCLEOTIDE SEQUENCE</scope>
    <source>
        <strain evidence="3">AP13</strain>
    </source>
</reference>
<dbReference type="GO" id="GO:0090729">
    <property type="term" value="F:toxin activity"/>
    <property type="evidence" value="ECO:0007669"/>
    <property type="project" value="UniProtKB-KW"/>
</dbReference>
<keyword evidence="1" id="KW-0800">Toxin</keyword>